<feature type="chain" id="PRO_5043016604" description="Secreted protein" evidence="2">
    <location>
        <begin position="29"/>
        <end position="309"/>
    </location>
</feature>
<feature type="signal peptide" evidence="2">
    <location>
        <begin position="1"/>
        <end position="28"/>
    </location>
</feature>
<feature type="region of interest" description="Disordered" evidence="1">
    <location>
        <begin position="220"/>
        <end position="259"/>
    </location>
</feature>
<evidence type="ECO:0000256" key="2">
    <source>
        <dbReference type="SAM" id="SignalP"/>
    </source>
</evidence>
<evidence type="ECO:0000256" key="1">
    <source>
        <dbReference type="SAM" id="MobiDB-lite"/>
    </source>
</evidence>
<dbReference type="Proteomes" id="UP001226160">
    <property type="component" value="Unassembled WGS sequence"/>
</dbReference>
<evidence type="ECO:0000313" key="4">
    <source>
        <dbReference type="Proteomes" id="UP001226160"/>
    </source>
</evidence>
<evidence type="ECO:0008006" key="5">
    <source>
        <dbReference type="Google" id="ProtNLM"/>
    </source>
</evidence>
<dbReference type="RefSeq" id="WP_049149379.1">
    <property type="nucleotide sequence ID" value="NZ_CP091865.1"/>
</dbReference>
<keyword evidence="2" id="KW-0732">Signal</keyword>
<evidence type="ECO:0000313" key="3">
    <source>
        <dbReference type="EMBL" id="MDK4327028.1"/>
    </source>
</evidence>
<organism evidence="3 4">
    <name type="scientific">Corynebacterium propinquum</name>
    <dbReference type="NCBI Taxonomy" id="43769"/>
    <lineage>
        <taxon>Bacteria</taxon>
        <taxon>Bacillati</taxon>
        <taxon>Actinomycetota</taxon>
        <taxon>Actinomycetes</taxon>
        <taxon>Mycobacteriales</taxon>
        <taxon>Corynebacteriaceae</taxon>
        <taxon>Corynebacterium</taxon>
    </lineage>
</organism>
<comment type="caution">
    <text evidence="3">The sequence shown here is derived from an EMBL/GenBank/DDBJ whole genome shotgun (WGS) entry which is preliminary data.</text>
</comment>
<dbReference type="EMBL" id="JASNVP010000014">
    <property type="protein sequence ID" value="MDK4327028.1"/>
    <property type="molecule type" value="Genomic_DNA"/>
</dbReference>
<sequence>MNFNKRVLAAAALSVSLVVPTVAPVAQAAEHLGCEQAFQLKQDFDGTASIVVAQHLSKNCGLSADEISKLSVDELKKVAQELKDKDGNSLSEEKINGINKAVVSGAAKDAEVKDQKEAEQFTVAPQVNDIKAGDKEITGTVRLYPSEKNYEFSATFPGGAGEKITVEAPAKAATVDFKIAVPQGVELKAGDEVFVTPIPNTINPQTGEGPGQTIVVKPADVADNGDGANKEEGKKPGAGANDEEGKKKPGNDLSSKGSSDAGKAIAAVAGLGGLAALVAGVAHLLNQNLGGVPFLQPIREFLAQFNIHI</sequence>
<accession>A0AAP4BW32</accession>
<protein>
    <recommendedName>
        <fullName evidence="5">Secreted protein</fullName>
    </recommendedName>
</protein>
<name>A0AAP4BW32_9CORY</name>
<gene>
    <name evidence="3" type="ORF">QPX54_11010</name>
</gene>
<reference evidence="3" key="1">
    <citation type="submission" date="2023-05" db="EMBL/GenBank/DDBJ databases">
        <title>Metabolic capabilities are highly conserved among human nasal-associated Corynebacterium species in pangenomic analyses.</title>
        <authorList>
            <person name="Tran T.H."/>
            <person name="Roberts A.Q."/>
            <person name="Escapa I.F."/>
            <person name="Gao W."/>
            <person name="Conlan S."/>
            <person name="Kong H."/>
            <person name="Segre J.A."/>
            <person name="Kelly M.S."/>
            <person name="Lemon K.P."/>
        </authorList>
    </citation>
    <scope>NUCLEOTIDE SEQUENCE</scope>
    <source>
        <strain evidence="3">KPL2654</strain>
    </source>
</reference>
<dbReference type="AlphaFoldDB" id="A0AAP4BW32"/>
<proteinExistence type="predicted"/>